<dbReference type="InterPro" id="IPR045340">
    <property type="entry name" value="DUF6533"/>
</dbReference>
<dbReference type="AlphaFoldDB" id="S8EH91"/>
<keyword evidence="4" id="KW-1185">Reference proteome</keyword>
<feature type="non-terminal residue" evidence="3">
    <location>
        <position position="1"/>
    </location>
</feature>
<keyword evidence="1" id="KW-0472">Membrane</keyword>
<dbReference type="HOGENOM" id="CLU_2326303_0_0_1"/>
<name>S8EH91_FOMSC</name>
<keyword evidence="1" id="KW-1133">Transmembrane helix</keyword>
<dbReference type="OrthoDB" id="2803471at2759"/>
<feature type="transmembrane region" description="Helical" evidence="1">
    <location>
        <begin position="59"/>
        <end position="77"/>
    </location>
</feature>
<feature type="non-terminal residue" evidence="3">
    <location>
        <position position="103"/>
    </location>
</feature>
<evidence type="ECO:0000256" key="1">
    <source>
        <dbReference type="SAM" id="Phobius"/>
    </source>
</evidence>
<evidence type="ECO:0000259" key="2">
    <source>
        <dbReference type="Pfam" id="PF20151"/>
    </source>
</evidence>
<keyword evidence="1" id="KW-0812">Transmembrane</keyword>
<gene>
    <name evidence="3" type="ORF">FOMPIDRAFT_1105482</name>
</gene>
<proteinExistence type="predicted"/>
<dbReference type="Pfam" id="PF20151">
    <property type="entry name" value="DUF6533"/>
    <property type="match status" value="1"/>
</dbReference>
<organism evidence="3 4">
    <name type="scientific">Fomitopsis schrenkii</name>
    <name type="common">Brown rot fungus</name>
    <dbReference type="NCBI Taxonomy" id="2126942"/>
    <lineage>
        <taxon>Eukaryota</taxon>
        <taxon>Fungi</taxon>
        <taxon>Dikarya</taxon>
        <taxon>Basidiomycota</taxon>
        <taxon>Agaricomycotina</taxon>
        <taxon>Agaricomycetes</taxon>
        <taxon>Polyporales</taxon>
        <taxon>Fomitopsis</taxon>
    </lineage>
</organism>
<evidence type="ECO:0000313" key="3">
    <source>
        <dbReference type="EMBL" id="EPT03613.1"/>
    </source>
</evidence>
<protein>
    <recommendedName>
        <fullName evidence="2">DUF6533 domain-containing protein</fullName>
    </recommendedName>
</protein>
<feature type="transmembrane region" description="Helical" evidence="1">
    <location>
        <begin position="23"/>
        <end position="47"/>
    </location>
</feature>
<evidence type="ECO:0000313" key="4">
    <source>
        <dbReference type="Proteomes" id="UP000015241"/>
    </source>
</evidence>
<feature type="domain" description="DUF6533" evidence="2">
    <location>
        <begin position="1"/>
        <end position="39"/>
    </location>
</feature>
<feature type="transmembrane region" description="Helical" evidence="1">
    <location>
        <begin position="84"/>
        <end position="102"/>
    </location>
</feature>
<dbReference type="Proteomes" id="UP000015241">
    <property type="component" value="Unassembled WGS sequence"/>
</dbReference>
<sequence>AILFYDYFLTLGREVDYIWKKKLSFVSILFYCYRYAAILSWPAIFFVTRPPLSWASHSLVSSIAYVTFLFSAMRIYALCDSKKLVLFGMLVLGLITPVTTTVS</sequence>
<dbReference type="EMBL" id="KE504129">
    <property type="protein sequence ID" value="EPT03613.1"/>
    <property type="molecule type" value="Genomic_DNA"/>
</dbReference>
<reference evidence="3 4" key="1">
    <citation type="journal article" date="2012" name="Science">
        <title>The Paleozoic origin of enzymatic lignin decomposition reconstructed from 31 fungal genomes.</title>
        <authorList>
            <person name="Floudas D."/>
            <person name="Binder M."/>
            <person name="Riley R."/>
            <person name="Barry K."/>
            <person name="Blanchette R.A."/>
            <person name="Henrissat B."/>
            <person name="Martinez A.T."/>
            <person name="Otillar R."/>
            <person name="Spatafora J.W."/>
            <person name="Yadav J.S."/>
            <person name="Aerts A."/>
            <person name="Benoit I."/>
            <person name="Boyd A."/>
            <person name="Carlson A."/>
            <person name="Copeland A."/>
            <person name="Coutinho P.M."/>
            <person name="de Vries R.P."/>
            <person name="Ferreira P."/>
            <person name="Findley K."/>
            <person name="Foster B."/>
            <person name="Gaskell J."/>
            <person name="Glotzer D."/>
            <person name="Gorecki P."/>
            <person name="Heitman J."/>
            <person name="Hesse C."/>
            <person name="Hori C."/>
            <person name="Igarashi K."/>
            <person name="Jurgens J.A."/>
            <person name="Kallen N."/>
            <person name="Kersten P."/>
            <person name="Kohler A."/>
            <person name="Kuees U."/>
            <person name="Kumar T.K.A."/>
            <person name="Kuo A."/>
            <person name="LaButti K."/>
            <person name="Larrondo L.F."/>
            <person name="Lindquist E."/>
            <person name="Ling A."/>
            <person name="Lombard V."/>
            <person name="Lucas S."/>
            <person name="Lundell T."/>
            <person name="Martin R."/>
            <person name="McLaughlin D.J."/>
            <person name="Morgenstern I."/>
            <person name="Morin E."/>
            <person name="Murat C."/>
            <person name="Nagy L.G."/>
            <person name="Nolan M."/>
            <person name="Ohm R.A."/>
            <person name="Patyshakuliyeva A."/>
            <person name="Rokas A."/>
            <person name="Ruiz-Duenas F.J."/>
            <person name="Sabat G."/>
            <person name="Salamov A."/>
            <person name="Samejima M."/>
            <person name="Schmutz J."/>
            <person name="Slot J.C."/>
            <person name="St John F."/>
            <person name="Stenlid J."/>
            <person name="Sun H."/>
            <person name="Sun S."/>
            <person name="Syed K."/>
            <person name="Tsang A."/>
            <person name="Wiebenga A."/>
            <person name="Young D."/>
            <person name="Pisabarro A."/>
            <person name="Eastwood D.C."/>
            <person name="Martin F."/>
            <person name="Cullen D."/>
            <person name="Grigoriev I.V."/>
            <person name="Hibbett D.S."/>
        </authorList>
    </citation>
    <scope>NUCLEOTIDE SEQUENCE</scope>
    <source>
        <strain evidence="4">FP-58527</strain>
    </source>
</reference>
<accession>S8EH91</accession>
<dbReference type="InParanoid" id="S8EH91"/>